<dbReference type="InterPro" id="IPR035166">
    <property type="entry name" value="DUF5336"/>
</dbReference>
<name>A0ABZ2U366_9ACTN</name>
<dbReference type="RefSeq" id="WP_066166903.1">
    <property type="nucleotide sequence ID" value="NZ_CP136137.1"/>
</dbReference>
<organism evidence="3 4">
    <name type="scientific">Gordonia hydrophobica</name>
    <dbReference type="NCBI Taxonomy" id="40516"/>
    <lineage>
        <taxon>Bacteria</taxon>
        <taxon>Bacillati</taxon>
        <taxon>Actinomycetota</taxon>
        <taxon>Actinomycetes</taxon>
        <taxon>Mycobacteriales</taxon>
        <taxon>Gordoniaceae</taxon>
        <taxon>Gordonia</taxon>
    </lineage>
</organism>
<keyword evidence="2" id="KW-0472">Membrane</keyword>
<feature type="region of interest" description="Disordered" evidence="1">
    <location>
        <begin position="237"/>
        <end position="257"/>
    </location>
</feature>
<accession>A0ABZ2U366</accession>
<feature type="transmembrane region" description="Helical" evidence="2">
    <location>
        <begin position="153"/>
        <end position="171"/>
    </location>
</feature>
<dbReference type="EMBL" id="CP136137">
    <property type="protein sequence ID" value="WYY08150.1"/>
    <property type="molecule type" value="Genomic_DNA"/>
</dbReference>
<keyword evidence="2" id="KW-1133">Transmembrane helix</keyword>
<feature type="transmembrane region" description="Helical" evidence="2">
    <location>
        <begin position="209"/>
        <end position="229"/>
    </location>
</feature>
<proteinExistence type="predicted"/>
<evidence type="ECO:0000313" key="4">
    <source>
        <dbReference type="Proteomes" id="UP001479933"/>
    </source>
</evidence>
<dbReference type="Proteomes" id="UP001479933">
    <property type="component" value="Chromosome"/>
</dbReference>
<sequence>MTNPQDPESSASTERQAPSEQQTQFVPQPPAGAPMPPGQQPPGVPYPAPGPDSQQWTTQAAPAYGLPPQHPPYGPGFVPMPPQRPSFFAQLPRPTLLALAASAAGIVTFFMGFLGWITISSDIERKAENWSAGVGDSVNIPAYLTPSLVLSPGWFFLLLGAVAVASAGLVAPKLRRFLPYLAFLSVVGWLGLFVCALGLPPFISLGAGAYVALVIGFAQAALLVVAAVLDGMDPGHPAPPQPPLQPAPTHQQPPPAY</sequence>
<feature type="compositionally biased region" description="Polar residues" evidence="1">
    <location>
        <begin position="1"/>
        <end position="26"/>
    </location>
</feature>
<gene>
    <name evidence="3" type="ORF">RVF87_03455</name>
</gene>
<feature type="transmembrane region" description="Helical" evidence="2">
    <location>
        <begin position="96"/>
        <end position="119"/>
    </location>
</feature>
<evidence type="ECO:0000256" key="1">
    <source>
        <dbReference type="SAM" id="MobiDB-lite"/>
    </source>
</evidence>
<protein>
    <submittedName>
        <fullName evidence="3">DUF5336 domain-containing protein</fullName>
    </submittedName>
</protein>
<keyword evidence="4" id="KW-1185">Reference proteome</keyword>
<evidence type="ECO:0000313" key="3">
    <source>
        <dbReference type="EMBL" id="WYY08150.1"/>
    </source>
</evidence>
<feature type="region of interest" description="Disordered" evidence="1">
    <location>
        <begin position="1"/>
        <end position="79"/>
    </location>
</feature>
<feature type="transmembrane region" description="Helical" evidence="2">
    <location>
        <begin position="178"/>
        <end position="203"/>
    </location>
</feature>
<reference evidence="3 4" key="1">
    <citation type="journal article" date="2023" name="Virus Evol.">
        <title>Computational host range prediction-The good, the bad, and the ugly.</title>
        <authorList>
            <person name="Howell A.A."/>
            <person name="Versoza C.J."/>
            <person name="Pfeifer S.P."/>
        </authorList>
    </citation>
    <scope>NUCLEOTIDE SEQUENCE [LARGE SCALE GENOMIC DNA]</scope>
    <source>
        <strain evidence="3 4">1610/1b</strain>
    </source>
</reference>
<feature type="compositionally biased region" description="Pro residues" evidence="1">
    <location>
        <begin position="27"/>
        <end position="50"/>
    </location>
</feature>
<keyword evidence="2" id="KW-0812">Transmembrane</keyword>
<dbReference type="Pfam" id="PF17270">
    <property type="entry name" value="DUF5336"/>
    <property type="match status" value="1"/>
</dbReference>
<feature type="compositionally biased region" description="Pro residues" evidence="1">
    <location>
        <begin position="68"/>
        <end position="79"/>
    </location>
</feature>
<evidence type="ECO:0000256" key="2">
    <source>
        <dbReference type="SAM" id="Phobius"/>
    </source>
</evidence>